<dbReference type="Pfam" id="PF13560">
    <property type="entry name" value="HTH_31"/>
    <property type="match status" value="1"/>
</dbReference>
<dbReference type="GO" id="GO:0003677">
    <property type="term" value="F:DNA binding"/>
    <property type="evidence" value="ECO:0007669"/>
    <property type="project" value="InterPro"/>
</dbReference>
<evidence type="ECO:0000256" key="1">
    <source>
        <dbReference type="SAM" id="MobiDB-lite"/>
    </source>
</evidence>
<dbReference type="Proteomes" id="UP000325785">
    <property type="component" value="Chromosome"/>
</dbReference>
<dbReference type="KEGG" id="rid:RIdsm_03739"/>
<dbReference type="AlphaFoldDB" id="A0A0T5NSZ5"/>
<reference evidence="4 6" key="2">
    <citation type="submission" date="2018-08" db="EMBL/GenBank/DDBJ databases">
        <title>Genetic Globetrotter - A new plasmid hitch-hiking vast phylogenetic and geographic distances.</title>
        <authorList>
            <person name="Vollmers J."/>
            <person name="Petersen J."/>
        </authorList>
    </citation>
    <scope>NUCLEOTIDE SEQUENCE [LARGE SCALE GENOMIC DNA]</scope>
    <source>
        <strain evidence="4 6">DSM 26383</strain>
    </source>
</reference>
<dbReference type="EMBL" id="CP031598">
    <property type="protein sequence ID" value="QEW27916.1"/>
    <property type="molecule type" value="Genomic_DNA"/>
</dbReference>
<dbReference type="InterPro" id="IPR010982">
    <property type="entry name" value="Lambda_DNA-bd_dom_sf"/>
</dbReference>
<dbReference type="CDD" id="cd00093">
    <property type="entry name" value="HTH_XRE"/>
    <property type="match status" value="1"/>
</dbReference>
<dbReference type="Proteomes" id="UP000051401">
    <property type="component" value="Unassembled WGS sequence"/>
</dbReference>
<feature type="region of interest" description="Disordered" evidence="1">
    <location>
        <begin position="707"/>
        <end position="731"/>
    </location>
</feature>
<evidence type="ECO:0000313" key="6">
    <source>
        <dbReference type="Proteomes" id="UP000325785"/>
    </source>
</evidence>
<gene>
    <name evidence="4" type="ORF">RIdsm_03739</name>
    <name evidence="3" type="ORF">XM52_28385</name>
</gene>
<proteinExistence type="predicted"/>
<evidence type="ECO:0000259" key="2">
    <source>
        <dbReference type="PROSITE" id="PS50943"/>
    </source>
</evidence>
<dbReference type="InterPro" id="IPR001387">
    <property type="entry name" value="Cro/C1-type_HTH"/>
</dbReference>
<name>A0A0T5NSZ5_9RHOB</name>
<dbReference type="RefSeq" id="WP_057821888.1">
    <property type="nucleotide sequence ID" value="NZ_CP031598.1"/>
</dbReference>
<evidence type="ECO:0000313" key="5">
    <source>
        <dbReference type="Proteomes" id="UP000051401"/>
    </source>
</evidence>
<protein>
    <submittedName>
        <fullName evidence="4">Putative zinc finger/helix-turn-helix protein, YgiT family</fullName>
    </submittedName>
    <submittedName>
        <fullName evidence="3">XRE family transcriptional regulator</fullName>
    </submittedName>
</protein>
<accession>A0A0T5NSZ5</accession>
<dbReference type="PROSITE" id="PS50943">
    <property type="entry name" value="HTH_CROC1"/>
    <property type="match status" value="1"/>
</dbReference>
<dbReference type="EMBL" id="LAXI01000046">
    <property type="protein sequence ID" value="KRS12066.1"/>
    <property type="molecule type" value="Genomic_DNA"/>
</dbReference>
<reference evidence="3 5" key="1">
    <citation type="submission" date="2015-04" db="EMBL/GenBank/DDBJ databases">
        <title>The draft genome sequence of Roseovarius indicus B108T.</title>
        <authorList>
            <person name="Li G."/>
            <person name="Lai Q."/>
            <person name="Shao Z."/>
            <person name="Yan P."/>
        </authorList>
    </citation>
    <scope>NUCLEOTIDE SEQUENCE [LARGE SCALE GENOMIC DNA]</scope>
    <source>
        <strain evidence="3 5">B108</strain>
    </source>
</reference>
<keyword evidence="5" id="KW-1185">Reference proteome</keyword>
<evidence type="ECO:0000313" key="3">
    <source>
        <dbReference type="EMBL" id="KRS12066.1"/>
    </source>
</evidence>
<dbReference type="Gene3D" id="1.10.260.40">
    <property type="entry name" value="lambda repressor-like DNA-binding domains"/>
    <property type="match status" value="1"/>
</dbReference>
<dbReference type="SUPFAM" id="SSF47413">
    <property type="entry name" value="lambda repressor-like DNA-binding domains"/>
    <property type="match status" value="1"/>
</dbReference>
<evidence type="ECO:0000313" key="4">
    <source>
        <dbReference type="EMBL" id="QEW27916.1"/>
    </source>
</evidence>
<sequence>MQITATASAVARLRASLGATQSEVAKIAGVDQSRLSRMEKGEVVAPEEIRRVLNALVELGSEDAKGFIRFIDFEWSFIEPPSFWNPERASLEIAEETLAKIEEFLGDDEQPWPLRRQLERRKGDLLRASSFLTRLKHNIAFVGDIGVGKSTAISFVFDLLVPEKAEDRSINRPVLETGAGGTTICEVHIKSGPEFGLSVIPMDEADLTDLVSDFCAAKWATAHRNEGDTFETPAVSREVERAIRNMSGLVRKRTMVESKPTYHDPIHELIRNCQGEDEFRARILGSMNLPERTNTEIWYESGTRKHPSEWMRETFRAVNNGRMADVPLPRSIALIVPDFGKAFGEFEITVVDTKGVDDVAVREDLDHRLKDPRTSVVLCSRFNDAPGTSAKALLQHMKQTFSERFDTGKVSILSLPRSGEAREMKDDMGDQALSDEEGYEFKKMQVSGELDAEEMSGVSVLFFNVEMDKASQVREELFGQLERMRTTVSERLFDLCAAATEIIENHEQHAVTAAIEEVARRLNTFLRGNGKLGARERHAYEEALSTVRGVRYASTLWAATRRSGEYYGLNIVHQVGVGSARDARLRSRDWFAKIEGHVNELTADEDLTLAKHSIEQIGAVADASRRAFLEGAQQIAMEIYRAPLTQDPVWSDCSSEWGRGPGFKGRVESHLQAWFDDTRPELKETLDERLNALWERSVIAPLMQLTEEHEPEDGSDPERENVLAFPSAASA</sequence>
<dbReference type="OrthoDB" id="8566588at2"/>
<dbReference type="SMART" id="SM00530">
    <property type="entry name" value="HTH_XRE"/>
    <property type="match status" value="1"/>
</dbReference>
<organism evidence="3 5">
    <name type="scientific">Roseovarius indicus</name>
    <dbReference type="NCBI Taxonomy" id="540747"/>
    <lineage>
        <taxon>Bacteria</taxon>
        <taxon>Pseudomonadati</taxon>
        <taxon>Pseudomonadota</taxon>
        <taxon>Alphaproteobacteria</taxon>
        <taxon>Rhodobacterales</taxon>
        <taxon>Roseobacteraceae</taxon>
        <taxon>Roseovarius</taxon>
    </lineage>
</organism>
<dbReference type="PATRIC" id="fig|540747.5.peg.4813"/>
<feature type="domain" description="HTH cro/C1-type" evidence="2">
    <location>
        <begin position="10"/>
        <end position="56"/>
    </location>
</feature>